<dbReference type="AlphaFoldDB" id="A0AAD2D802"/>
<dbReference type="EMBL" id="CAMPGE010025109">
    <property type="protein sequence ID" value="CAI2382895.1"/>
    <property type="molecule type" value="Genomic_DNA"/>
</dbReference>
<name>A0AAD2D802_EUPCR</name>
<dbReference type="Proteomes" id="UP001295684">
    <property type="component" value="Unassembled WGS sequence"/>
</dbReference>
<proteinExistence type="predicted"/>
<reference evidence="1" key="1">
    <citation type="submission" date="2023-07" db="EMBL/GenBank/DDBJ databases">
        <authorList>
            <consortium name="AG Swart"/>
            <person name="Singh M."/>
            <person name="Singh A."/>
            <person name="Seah K."/>
            <person name="Emmerich C."/>
        </authorList>
    </citation>
    <scope>NUCLEOTIDE SEQUENCE</scope>
    <source>
        <strain evidence="1">DP1</strain>
    </source>
</reference>
<keyword evidence="2" id="KW-1185">Reference proteome</keyword>
<gene>
    <name evidence="1" type="ORF">ECRASSUSDP1_LOCUS24384</name>
</gene>
<evidence type="ECO:0000313" key="1">
    <source>
        <dbReference type="EMBL" id="CAI2382895.1"/>
    </source>
</evidence>
<accession>A0AAD2D802</accession>
<protein>
    <submittedName>
        <fullName evidence="1">Uncharacterized protein</fullName>
    </submittedName>
</protein>
<comment type="caution">
    <text evidence="1">The sequence shown here is derived from an EMBL/GenBank/DDBJ whole genome shotgun (WGS) entry which is preliminary data.</text>
</comment>
<evidence type="ECO:0000313" key="2">
    <source>
        <dbReference type="Proteomes" id="UP001295684"/>
    </source>
</evidence>
<organism evidence="1 2">
    <name type="scientific">Euplotes crassus</name>
    <dbReference type="NCBI Taxonomy" id="5936"/>
    <lineage>
        <taxon>Eukaryota</taxon>
        <taxon>Sar</taxon>
        <taxon>Alveolata</taxon>
        <taxon>Ciliophora</taxon>
        <taxon>Intramacronucleata</taxon>
        <taxon>Spirotrichea</taxon>
        <taxon>Hypotrichia</taxon>
        <taxon>Euplotida</taxon>
        <taxon>Euplotidae</taxon>
        <taxon>Moneuplotes</taxon>
    </lineage>
</organism>
<sequence>MESQTESTGAGKISERRGKGSEQLLTKLNFLNHILSYYGWVDQAAWMMRSLIRETRSLWEENHKAFLNVIFKDHRYFREAEFTSSFNEKQYMFLMKAQRYASFRWKLLLSTNKEMALFTNLLENITITHSSMFSAIKLGEYSWDIDIYNKFIEALHVLGSDLGIIQTRRLRFNGLGKDKIIEYLPSDHSYTQGSKIGKINGNCCCRDSEYYRYHKQLNILIPDWIQLYSHHFFCSSEDKNIITNLVKPLKFREGCHKVVFHSSTSYEDDSTENDLVQNDFNRFSEIIEIFPNLETLQINTQVLKIEYLKFLLEADRSSHIQTIQFNYKADKAEGLINCSMRYTCLEISKVIFTINQDMQIECENLYIEFKDDSYFQKDKYVYFNDFSEFKISGFKIIPKTQRRDLPDIVKDAGSSYIALCLSSTALPPIALPGIQVQRHIKCRGTHRDLSTEEHKSDFLFTESETGTNSIHVEYILSRMKFKIPDFISEIDNLDRTCSIEITYNRPPGTVFEEFQQVIDAVFCKRLTTLRINLCFLPEDCEDYLLEKIKESKTLLELYINFRKEVYGFQILDSLQSVQSLRYLELQCRVSHTSELHSKIDEFISTKSNQVIVKIPDPKKPRSTMWLYKDSASSCPIIMPPYPVPQSQN</sequence>